<dbReference type="AlphaFoldDB" id="A0A1H3YV06"/>
<dbReference type="EMBL" id="FNQK01000007">
    <property type="protein sequence ID" value="SEA15316.1"/>
    <property type="molecule type" value="Genomic_DNA"/>
</dbReference>
<gene>
    <name evidence="15" type="ORF">SAMN04487990_107102</name>
</gene>
<keyword evidence="5 12" id="KW-0732">Signal</keyword>
<keyword evidence="4 10" id="KW-0812">Transmembrane</keyword>
<evidence type="ECO:0000313" key="16">
    <source>
        <dbReference type="Proteomes" id="UP000198846"/>
    </source>
</evidence>
<dbReference type="SUPFAM" id="SSF56935">
    <property type="entry name" value="Porins"/>
    <property type="match status" value="1"/>
</dbReference>
<accession>A0A1H3YV06</accession>
<dbReference type="GO" id="GO:0009279">
    <property type="term" value="C:cell outer membrane"/>
    <property type="evidence" value="ECO:0007669"/>
    <property type="project" value="UniProtKB-SubCell"/>
</dbReference>
<feature type="chain" id="PRO_5011679335" evidence="12">
    <location>
        <begin position="39"/>
        <end position="623"/>
    </location>
</feature>
<dbReference type="Proteomes" id="UP000198846">
    <property type="component" value="Unassembled WGS sequence"/>
</dbReference>
<evidence type="ECO:0000256" key="5">
    <source>
        <dbReference type="ARBA" id="ARBA00022729"/>
    </source>
</evidence>
<keyword evidence="2 10" id="KW-0813">Transport</keyword>
<evidence type="ECO:0000256" key="12">
    <source>
        <dbReference type="SAM" id="SignalP"/>
    </source>
</evidence>
<organism evidence="15 16">
    <name type="scientific">Bizionia paragorgiae</name>
    <dbReference type="NCBI Taxonomy" id="283786"/>
    <lineage>
        <taxon>Bacteria</taxon>
        <taxon>Pseudomonadati</taxon>
        <taxon>Bacteroidota</taxon>
        <taxon>Flavobacteriia</taxon>
        <taxon>Flavobacteriales</taxon>
        <taxon>Flavobacteriaceae</taxon>
        <taxon>Bizionia</taxon>
    </lineage>
</organism>
<dbReference type="InterPro" id="IPR012910">
    <property type="entry name" value="Plug_dom"/>
</dbReference>
<dbReference type="InterPro" id="IPR000531">
    <property type="entry name" value="Beta-barrel_TonB"/>
</dbReference>
<dbReference type="Gene3D" id="2.170.130.10">
    <property type="entry name" value="TonB-dependent receptor, plug domain"/>
    <property type="match status" value="1"/>
</dbReference>
<dbReference type="InterPro" id="IPR039426">
    <property type="entry name" value="TonB-dep_rcpt-like"/>
</dbReference>
<evidence type="ECO:0000259" key="13">
    <source>
        <dbReference type="Pfam" id="PF00593"/>
    </source>
</evidence>
<comment type="similarity">
    <text evidence="10 11">Belongs to the TonB-dependent receptor family.</text>
</comment>
<sequence>MIRKVSSFAALKKTRILKIMKRHPLFILLVLLSITTQAQKLDQEQVLDSVIITSNRIDLPFSENSRTITVITKEDIKRSATNTVADLLQQFAGVDVRRRGTAGMQADLYIRGGGFDQTLLLIDGIKVDDAQTGHHTLNMALPIELIERVEIIKGPAARVFGQNAFTGAVNIVTKKNTGDQVSVKAQAGSFGQLHGSVLVSNQFENSSHIVQVSRNTSEGYRHNTDYDNQNYFIKSAFNTKHTPINLIASFQERKFGANGFYASPSAINQYEETQASLVGVSTEIRSKNLILRPKLYWKRNQDTYVFVRENPSIYRNLHQTNKVGAAVDASYTSNIGVTGFGVDVAKVYLSSNNLGDRNRFMTTLFLEHRFKVLNNKLDITPGVALNYFSDFKFHAFPGIDLGYRLNDDLKIYGNIGYTYRIPTYTDLYYSDPTTIGNENLDPEEAIAEELGIKYNHGKFNASVAFFNRDSKKLIDYVKENETDLWEATNTRDLNTKGVEINTSYGFKLGGFNQHIKAGYTFLEDDLKAFNNFSKYSINSLKHHATAALQTQFLKNITHNIVYKYAERTSGESYTVVDAGVNYTLETLEFSILANNIFNTEYTETNLVPMPKGNLLFGLKYNFK</sequence>
<keyword evidence="9 10" id="KW-0998">Cell outer membrane</keyword>
<feature type="domain" description="TonB-dependent receptor plug" evidence="14">
    <location>
        <begin position="63"/>
        <end position="168"/>
    </location>
</feature>
<dbReference type="Gene3D" id="2.40.170.20">
    <property type="entry name" value="TonB-dependent receptor, beta-barrel domain"/>
    <property type="match status" value="1"/>
</dbReference>
<dbReference type="STRING" id="283786.SAMN04487990_107102"/>
<evidence type="ECO:0000256" key="2">
    <source>
        <dbReference type="ARBA" id="ARBA00022448"/>
    </source>
</evidence>
<dbReference type="Pfam" id="PF00593">
    <property type="entry name" value="TonB_dep_Rec_b-barrel"/>
    <property type="match status" value="1"/>
</dbReference>
<name>A0A1H3YV06_BIZPA</name>
<evidence type="ECO:0000256" key="1">
    <source>
        <dbReference type="ARBA" id="ARBA00004571"/>
    </source>
</evidence>
<evidence type="ECO:0000256" key="8">
    <source>
        <dbReference type="ARBA" id="ARBA00023170"/>
    </source>
</evidence>
<comment type="subcellular location">
    <subcellularLocation>
        <location evidence="1 10">Cell outer membrane</location>
        <topology evidence="1 10">Multi-pass membrane protein</topology>
    </subcellularLocation>
</comment>
<evidence type="ECO:0000256" key="4">
    <source>
        <dbReference type="ARBA" id="ARBA00022692"/>
    </source>
</evidence>
<keyword evidence="7 10" id="KW-0472">Membrane</keyword>
<dbReference type="InterPro" id="IPR036942">
    <property type="entry name" value="Beta-barrel_TonB_sf"/>
</dbReference>
<feature type="domain" description="TonB-dependent receptor-like beta-barrel" evidence="13">
    <location>
        <begin position="216"/>
        <end position="595"/>
    </location>
</feature>
<dbReference type="InterPro" id="IPR037066">
    <property type="entry name" value="Plug_dom_sf"/>
</dbReference>
<reference evidence="15 16" key="1">
    <citation type="submission" date="2016-10" db="EMBL/GenBank/DDBJ databases">
        <authorList>
            <person name="de Groot N.N."/>
        </authorList>
    </citation>
    <scope>NUCLEOTIDE SEQUENCE [LARGE SCALE GENOMIC DNA]</scope>
    <source>
        <strain evidence="15 16">DSM 23842</strain>
    </source>
</reference>
<dbReference type="GO" id="GO:0015344">
    <property type="term" value="F:siderophore uptake transmembrane transporter activity"/>
    <property type="evidence" value="ECO:0007669"/>
    <property type="project" value="TreeGrafter"/>
</dbReference>
<evidence type="ECO:0000256" key="3">
    <source>
        <dbReference type="ARBA" id="ARBA00022452"/>
    </source>
</evidence>
<dbReference type="GO" id="GO:0044718">
    <property type="term" value="P:siderophore transmembrane transport"/>
    <property type="evidence" value="ECO:0007669"/>
    <property type="project" value="TreeGrafter"/>
</dbReference>
<dbReference type="PANTHER" id="PTHR30069:SF29">
    <property type="entry name" value="HEMOGLOBIN AND HEMOGLOBIN-HAPTOGLOBIN-BINDING PROTEIN 1-RELATED"/>
    <property type="match status" value="1"/>
</dbReference>
<protein>
    <submittedName>
        <fullName evidence="15">Iron complex outermembrane recepter protein</fullName>
    </submittedName>
</protein>
<dbReference type="PANTHER" id="PTHR30069">
    <property type="entry name" value="TONB-DEPENDENT OUTER MEMBRANE RECEPTOR"/>
    <property type="match status" value="1"/>
</dbReference>
<evidence type="ECO:0000256" key="7">
    <source>
        <dbReference type="ARBA" id="ARBA00023136"/>
    </source>
</evidence>
<evidence type="ECO:0000256" key="10">
    <source>
        <dbReference type="PROSITE-ProRule" id="PRU01360"/>
    </source>
</evidence>
<dbReference type="Pfam" id="PF07715">
    <property type="entry name" value="Plug"/>
    <property type="match status" value="1"/>
</dbReference>
<keyword evidence="3 10" id="KW-1134">Transmembrane beta strand</keyword>
<evidence type="ECO:0000313" key="15">
    <source>
        <dbReference type="EMBL" id="SEA15316.1"/>
    </source>
</evidence>
<evidence type="ECO:0000256" key="11">
    <source>
        <dbReference type="RuleBase" id="RU003357"/>
    </source>
</evidence>
<keyword evidence="8" id="KW-0675">Receptor</keyword>
<evidence type="ECO:0000259" key="14">
    <source>
        <dbReference type="Pfam" id="PF07715"/>
    </source>
</evidence>
<evidence type="ECO:0000256" key="9">
    <source>
        <dbReference type="ARBA" id="ARBA00023237"/>
    </source>
</evidence>
<proteinExistence type="inferred from homology"/>
<evidence type="ECO:0000256" key="6">
    <source>
        <dbReference type="ARBA" id="ARBA00023077"/>
    </source>
</evidence>
<feature type="signal peptide" evidence="12">
    <location>
        <begin position="1"/>
        <end position="38"/>
    </location>
</feature>
<keyword evidence="16" id="KW-1185">Reference proteome</keyword>
<dbReference type="PROSITE" id="PS52016">
    <property type="entry name" value="TONB_DEPENDENT_REC_3"/>
    <property type="match status" value="1"/>
</dbReference>
<keyword evidence="6 11" id="KW-0798">TonB box</keyword>